<organism evidence="2 3">
    <name type="scientific">Portunus trituberculatus</name>
    <name type="common">Swimming crab</name>
    <name type="synonym">Neptunus trituberculatus</name>
    <dbReference type="NCBI Taxonomy" id="210409"/>
    <lineage>
        <taxon>Eukaryota</taxon>
        <taxon>Metazoa</taxon>
        <taxon>Ecdysozoa</taxon>
        <taxon>Arthropoda</taxon>
        <taxon>Crustacea</taxon>
        <taxon>Multicrustacea</taxon>
        <taxon>Malacostraca</taxon>
        <taxon>Eumalacostraca</taxon>
        <taxon>Eucarida</taxon>
        <taxon>Decapoda</taxon>
        <taxon>Pleocyemata</taxon>
        <taxon>Brachyura</taxon>
        <taxon>Eubrachyura</taxon>
        <taxon>Portunoidea</taxon>
        <taxon>Portunidae</taxon>
        <taxon>Portuninae</taxon>
        <taxon>Portunus</taxon>
    </lineage>
</organism>
<reference evidence="2 3" key="1">
    <citation type="submission" date="2019-05" db="EMBL/GenBank/DDBJ databases">
        <title>Another draft genome of Portunus trituberculatus and its Hox gene families provides insights of decapod evolution.</title>
        <authorList>
            <person name="Jeong J.-H."/>
            <person name="Song I."/>
            <person name="Kim S."/>
            <person name="Choi T."/>
            <person name="Kim D."/>
            <person name="Ryu S."/>
            <person name="Kim W."/>
        </authorList>
    </citation>
    <scope>NUCLEOTIDE SEQUENCE [LARGE SCALE GENOMIC DNA]</scope>
    <source>
        <tissue evidence="2">Muscle</tissue>
    </source>
</reference>
<evidence type="ECO:0000313" key="2">
    <source>
        <dbReference type="EMBL" id="MPD05069.1"/>
    </source>
</evidence>
<keyword evidence="3" id="KW-1185">Reference proteome</keyword>
<sequence>MTFPYLTFHSTLPSPTPPPPPLSFPPTNFWHPISSP</sequence>
<gene>
    <name evidence="2" type="ORF">E2C01_100792</name>
</gene>
<dbReference type="EMBL" id="VSRR010144238">
    <property type="protein sequence ID" value="MPD05069.1"/>
    <property type="molecule type" value="Genomic_DNA"/>
</dbReference>
<feature type="region of interest" description="Disordered" evidence="1">
    <location>
        <begin position="1"/>
        <end position="25"/>
    </location>
</feature>
<evidence type="ECO:0000256" key="1">
    <source>
        <dbReference type="SAM" id="MobiDB-lite"/>
    </source>
</evidence>
<dbReference type="Proteomes" id="UP000324222">
    <property type="component" value="Unassembled WGS sequence"/>
</dbReference>
<feature type="compositionally biased region" description="Low complexity" evidence="1">
    <location>
        <begin position="1"/>
        <end position="13"/>
    </location>
</feature>
<name>A0A5B7KIT9_PORTR</name>
<feature type="compositionally biased region" description="Pro residues" evidence="1">
    <location>
        <begin position="14"/>
        <end position="24"/>
    </location>
</feature>
<comment type="caution">
    <text evidence="2">The sequence shown here is derived from an EMBL/GenBank/DDBJ whole genome shotgun (WGS) entry which is preliminary data.</text>
</comment>
<protein>
    <submittedName>
        <fullName evidence="2">Uncharacterized protein</fullName>
    </submittedName>
</protein>
<proteinExistence type="predicted"/>
<accession>A0A5B7KIT9</accession>
<evidence type="ECO:0000313" key="3">
    <source>
        <dbReference type="Proteomes" id="UP000324222"/>
    </source>
</evidence>
<dbReference type="AlphaFoldDB" id="A0A5B7KIT9"/>